<dbReference type="eggNOG" id="COG3209">
    <property type="taxonomic scope" value="Bacteria"/>
</dbReference>
<evidence type="ECO:0000313" key="3">
    <source>
        <dbReference type="Proteomes" id="UP000027647"/>
    </source>
</evidence>
<dbReference type="RefSeq" id="WP_034958240.1">
    <property type="nucleotide sequence ID" value="NZ_JMIW01000001.1"/>
</dbReference>
<evidence type="ECO:0000256" key="1">
    <source>
        <dbReference type="SAM" id="SignalP"/>
    </source>
</evidence>
<protein>
    <submittedName>
        <fullName evidence="2">Uncharacterized protein</fullName>
    </submittedName>
</protein>
<keyword evidence="3" id="KW-1185">Reference proteome</keyword>
<dbReference type="InterPro" id="IPR022385">
    <property type="entry name" value="Rhs_assc_core"/>
</dbReference>
<dbReference type="NCBIfam" id="TIGR03696">
    <property type="entry name" value="Rhs_assc_core"/>
    <property type="match status" value="1"/>
</dbReference>
<sequence>MRKPIFTTAAAAIALAVVTASPAQARYLQTDPIGYEDDVNLYAYVENDPINGVDPLGLYKCGSSLSEGQCEQFEQVQDEAIEMLETRLDTLEGARDALANGDSLTDAQGQALSDLNTFFGTEGEGIEGVDTALGLGRAILGEFKGDKPAVLGNHGDMYRSELGGRALSLGRGFFAASTGRHDRLQGLAHDAAHTSGRAPIDFQVNLRDGTTIGEYGMRNAIRRAQAVPARTIRHPDSIPYALGFRRNRR</sequence>
<dbReference type="AlphaFoldDB" id="A0A074N1S9"/>
<proteinExistence type="predicted"/>
<keyword evidence="1" id="KW-0732">Signal</keyword>
<reference evidence="2 3" key="1">
    <citation type="submission" date="2014-04" db="EMBL/GenBank/DDBJ databases">
        <title>A comprehensive comparison of genomes of Erythrobacter spp. strains.</title>
        <authorList>
            <person name="Zheng Q."/>
        </authorList>
    </citation>
    <scope>NUCLEOTIDE SEQUENCE [LARGE SCALE GENOMIC DNA]</scope>
    <source>
        <strain evidence="2 3">DSM 6997</strain>
    </source>
</reference>
<comment type="caution">
    <text evidence="2">The sequence shown here is derived from an EMBL/GenBank/DDBJ whole genome shotgun (WGS) entry which is preliminary data.</text>
</comment>
<gene>
    <name evidence="2" type="ORF">EH31_04230</name>
</gene>
<dbReference type="STRING" id="1044.EH31_04230"/>
<accession>A0A074N1S9</accession>
<feature type="chain" id="PRO_5001699163" evidence="1">
    <location>
        <begin position="26"/>
        <end position="249"/>
    </location>
</feature>
<dbReference type="Proteomes" id="UP000027647">
    <property type="component" value="Unassembled WGS sequence"/>
</dbReference>
<evidence type="ECO:0000313" key="2">
    <source>
        <dbReference type="EMBL" id="KEO91887.1"/>
    </source>
</evidence>
<name>A0A074N1S9_ERYLO</name>
<dbReference type="EMBL" id="JMIW01000001">
    <property type="protein sequence ID" value="KEO91887.1"/>
    <property type="molecule type" value="Genomic_DNA"/>
</dbReference>
<dbReference type="Gene3D" id="2.180.10.10">
    <property type="entry name" value="RHS repeat-associated core"/>
    <property type="match status" value="1"/>
</dbReference>
<dbReference type="OrthoDB" id="6057489at2"/>
<feature type="signal peptide" evidence="1">
    <location>
        <begin position="1"/>
        <end position="25"/>
    </location>
</feature>
<organism evidence="2 3">
    <name type="scientific">Erythrobacter longus</name>
    <dbReference type="NCBI Taxonomy" id="1044"/>
    <lineage>
        <taxon>Bacteria</taxon>
        <taxon>Pseudomonadati</taxon>
        <taxon>Pseudomonadota</taxon>
        <taxon>Alphaproteobacteria</taxon>
        <taxon>Sphingomonadales</taxon>
        <taxon>Erythrobacteraceae</taxon>
        <taxon>Erythrobacter/Porphyrobacter group</taxon>
        <taxon>Erythrobacter</taxon>
    </lineage>
</organism>